<gene>
    <name evidence="1" type="ORF">DRJ31_07060</name>
    <name evidence="2" type="ORF">DRJ33_03055</name>
</gene>
<proteinExistence type="predicted"/>
<comment type="caution">
    <text evidence="1">The sequence shown here is derived from an EMBL/GenBank/DDBJ whole genome shotgun (WGS) entry which is preliminary data.</text>
</comment>
<dbReference type="Proteomes" id="UP000272051">
    <property type="component" value="Unassembled WGS sequence"/>
</dbReference>
<organism evidence="1 4">
    <name type="scientific">Thermoproteota archaeon</name>
    <dbReference type="NCBI Taxonomy" id="2056631"/>
    <lineage>
        <taxon>Archaea</taxon>
        <taxon>Thermoproteota</taxon>
    </lineage>
</organism>
<evidence type="ECO:0000313" key="3">
    <source>
        <dbReference type="Proteomes" id="UP000272051"/>
    </source>
</evidence>
<evidence type="ECO:0000313" key="2">
    <source>
        <dbReference type="EMBL" id="RLE52694.1"/>
    </source>
</evidence>
<reference evidence="3 4" key="1">
    <citation type="submission" date="2018-06" db="EMBL/GenBank/DDBJ databases">
        <title>Extensive metabolic versatility and redundancy in microbially diverse, dynamic hydrothermal sediments.</title>
        <authorList>
            <person name="Dombrowski N."/>
            <person name="Teske A."/>
            <person name="Baker B.J."/>
        </authorList>
    </citation>
    <scope>NUCLEOTIDE SEQUENCE [LARGE SCALE GENOMIC DNA]</scope>
    <source>
        <strain evidence="2">B34_G17</strain>
        <strain evidence="1">B66_G16</strain>
    </source>
</reference>
<dbReference type="EMBL" id="QMQV01000070">
    <property type="protein sequence ID" value="RLE48522.1"/>
    <property type="molecule type" value="Genomic_DNA"/>
</dbReference>
<dbReference type="InterPro" id="IPR010982">
    <property type="entry name" value="Lambda_DNA-bd_dom_sf"/>
</dbReference>
<evidence type="ECO:0000313" key="1">
    <source>
        <dbReference type="EMBL" id="RLE48522.1"/>
    </source>
</evidence>
<evidence type="ECO:0000313" key="4">
    <source>
        <dbReference type="Proteomes" id="UP000278475"/>
    </source>
</evidence>
<accession>A0A497EN97</accession>
<protein>
    <submittedName>
        <fullName evidence="1">Transcriptional regulator</fullName>
    </submittedName>
</protein>
<dbReference type="Proteomes" id="UP000278475">
    <property type="component" value="Unassembled WGS sequence"/>
</dbReference>
<sequence length="185" mass="20536">MAKLLPPTGLYEELISAALKSNGDFASTLRNVLEKLDISLTEFSKISKIPLSTLNKIVFEQRDIRLSTFRRIVNCVKYLESPAQEDSDYVVGIIAAKGSLEAIKSKLIEVHGKKVKLRFYPVSSVEDAIVSAILAEREGVHGIVCAEIVGTTLERFVRIPVSYIHVEEKGFVNALNKLVTKLEFS</sequence>
<dbReference type="GO" id="GO:0003677">
    <property type="term" value="F:DNA binding"/>
    <property type="evidence" value="ECO:0007669"/>
    <property type="project" value="InterPro"/>
</dbReference>
<dbReference type="SUPFAM" id="SSF47413">
    <property type="entry name" value="lambda repressor-like DNA-binding domains"/>
    <property type="match status" value="1"/>
</dbReference>
<dbReference type="EMBL" id="QMQX01000040">
    <property type="protein sequence ID" value="RLE52694.1"/>
    <property type="molecule type" value="Genomic_DNA"/>
</dbReference>
<dbReference type="AlphaFoldDB" id="A0A497EN97"/>
<name>A0A497EN97_9CREN</name>